<evidence type="ECO:0000313" key="2">
    <source>
        <dbReference type="Proteomes" id="UP001597083"/>
    </source>
</evidence>
<reference evidence="2" key="1">
    <citation type="journal article" date="2019" name="Int. J. Syst. Evol. Microbiol.">
        <title>The Global Catalogue of Microorganisms (GCM) 10K type strain sequencing project: providing services to taxonomists for standard genome sequencing and annotation.</title>
        <authorList>
            <consortium name="The Broad Institute Genomics Platform"/>
            <consortium name="The Broad Institute Genome Sequencing Center for Infectious Disease"/>
            <person name="Wu L."/>
            <person name="Ma J."/>
        </authorList>
    </citation>
    <scope>NUCLEOTIDE SEQUENCE [LARGE SCALE GENOMIC DNA]</scope>
    <source>
        <strain evidence="2">JCM 31696</strain>
    </source>
</reference>
<dbReference type="EMBL" id="JBHTIR010002216">
    <property type="protein sequence ID" value="MFD0853499.1"/>
    <property type="molecule type" value="Genomic_DNA"/>
</dbReference>
<organism evidence="1 2">
    <name type="scientific">Actinomadura adrarensis</name>
    <dbReference type="NCBI Taxonomy" id="1819600"/>
    <lineage>
        <taxon>Bacteria</taxon>
        <taxon>Bacillati</taxon>
        <taxon>Actinomycetota</taxon>
        <taxon>Actinomycetes</taxon>
        <taxon>Streptosporangiales</taxon>
        <taxon>Thermomonosporaceae</taxon>
        <taxon>Actinomadura</taxon>
    </lineage>
</organism>
<dbReference type="InterPro" id="IPR023476">
    <property type="entry name" value="Pep_tRNA_hydro_II_dom_sf"/>
</dbReference>
<keyword evidence="2" id="KW-1185">Reference proteome</keyword>
<evidence type="ECO:0000313" key="1">
    <source>
        <dbReference type="EMBL" id="MFD0853499.1"/>
    </source>
</evidence>
<proteinExistence type="predicted"/>
<dbReference type="Proteomes" id="UP001597083">
    <property type="component" value="Unassembled WGS sequence"/>
</dbReference>
<comment type="caution">
    <text evidence="1">The sequence shown here is derived from an EMBL/GenBank/DDBJ whole genome shotgun (WGS) entry which is preliminary data.</text>
</comment>
<dbReference type="Pfam" id="PF09391">
    <property type="entry name" value="DUF2000"/>
    <property type="match status" value="1"/>
</dbReference>
<dbReference type="InterPro" id="IPR018988">
    <property type="entry name" value="DUF2000"/>
</dbReference>
<sequence>MKSRLVFRETTADELGYYAVSIVGPRQRVDKIVGRLPLLS</sequence>
<name>A0ABW3CG52_9ACTN</name>
<accession>A0ABW3CG52</accession>
<gene>
    <name evidence="1" type="ORF">ACFQ07_14775</name>
</gene>
<protein>
    <submittedName>
        <fullName evidence="1">DUF2000 family protein</fullName>
    </submittedName>
</protein>
<dbReference type="SUPFAM" id="SSF102462">
    <property type="entry name" value="Peptidyl-tRNA hydrolase II"/>
    <property type="match status" value="1"/>
</dbReference>